<comment type="subcellular location">
    <subcellularLocation>
        <location evidence="1 3 4">Nucleus</location>
    </subcellularLocation>
</comment>
<dbReference type="GO" id="GO:0009887">
    <property type="term" value="P:animal organ morphogenesis"/>
    <property type="evidence" value="ECO:0007669"/>
    <property type="project" value="TreeGrafter"/>
</dbReference>
<dbReference type="AlphaFoldDB" id="A0A1I8ESB9"/>
<dbReference type="GO" id="GO:0009948">
    <property type="term" value="P:anterior/posterior axis specification"/>
    <property type="evidence" value="ECO:0007669"/>
    <property type="project" value="TreeGrafter"/>
</dbReference>
<keyword evidence="3 4" id="KW-0371">Homeobox</keyword>
<evidence type="ECO:0000256" key="3">
    <source>
        <dbReference type="PROSITE-ProRule" id="PRU00108"/>
    </source>
</evidence>
<reference evidence="7" key="1">
    <citation type="submission" date="2016-11" db="UniProtKB">
        <authorList>
            <consortium name="WormBaseParasite"/>
        </authorList>
    </citation>
    <scope>IDENTIFICATION</scope>
    <source>
        <strain evidence="7">pt0022</strain>
    </source>
</reference>
<comment type="similarity">
    <text evidence="2">Belongs to the Caudal homeobox family.</text>
</comment>
<feature type="DNA-binding region" description="Homeobox" evidence="3">
    <location>
        <begin position="202"/>
        <end position="261"/>
    </location>
</feature>
<dbReference type="PROSITE" id="PS50071">
    <property type="entry name" value="HOMEOBOX_2"/>
    <property type="match status" value="1"/>
</dbReference>
<dbReference type="CDD" id="cd00086">
    <property type="entry name" value="homeodomain"/>
    <property type="match status" value="1"/>
</dbReference>
<keyword evidence="3 4" id="KW-0539">Nucleus</keyword>
<dbReference type="InterPro" id="IPR047152">
    <property type="entry name" value="Caudal_homeobox"/>
</dbReference>
<dbReference type="PANTHER" id="PTHR24332">
    <property type="entry name" value="HOMEOBOX PROTEIN CDX"/>
    <property type="match status" value="1"/>
</dbReference>
<protein>
    <submittedName>
        <fullName evidence="7">Homeobox domain-containing protein</fullName>
    </submittedName>
</protein>
<sequence length="386" mass="44238">MLPGASYFYPTTAPQPSPKWLTDGNHNHYHLHHNHHQLSSDDQIPRIVSSSGFRTLPTTDHLKYPADVRWPSEFAYPIPGIHPAAAAAAAASVTPSASEAYPTDPFPSTSMAQLSGNCCLSRFDNTGSCYYPNPVLASPYTTPTTNEHFAAAEHIAHWKVPTLAYASLNGKRSATIRLQQQQSTSPPYRTGPGTNNVRVRTSEKYRMVYSDYQRLELEKEFRTSQFINSERKSQLSSELQLTERQIKIWFQNSRQSVFVNQDNEDSLHVSLSIIIIILINIITVVLNEVIDEINKIITESSSIFLRRAKDRRENKKTRMSFIIIHFLRCIYINLYIDMYKEDINPVHSLKIKIKQKRKVKKYFNAIESPVYDKYAQSYLYKTVRST</sequence>
<accession>A0A1I8ESB9</accession>
<evidence type="ECO:0000256" key="5">
    <source>
        <dbReference type="SAM" id="Phobius"/>
    </source>
</evidence>
<dbReference type="InterPro" id="IPR009057">
    <property type="entry name" value="Homeodomain-like_sf"/>
</dbReference>
<keyword evidence="3 4" id="KW-0238">DNA-binding</keyword>
<keyword evidence="5" id="KW-1133">Transmembrane helix</keyword>
<dbReference type="InterPro" id="IPR001356">
    <property type="entry name" value="HD"/>
</dbReference>
<dbReference type="Gene3D" id="1.10.10.60">
    <property type="entry name" value="Homeodomain-like"/>
    <property type="match status" value="1"/>
</dbReference>
<evidence type="ECO:0000256" key="2">
    <source>
        <dbReference type="ARBA" id="ARBA00010341"/>
    </source>
</evidence>
<feature type="transmembrane region" description="Helical" evidence="5">
    <location>
        <begin position="267"/>
        <end position="286"/>
    </location>
</feature>
<organism evidence="7">
    <name type="scientific">Wuchereria bancrofti</name>
    <dbReference type="NCBI Taxonomy" id="6293"/>
    <lineage>
        <taxon>Eukaryota</taxon>
        <taxon>Metazoa</taxon>
        <taxon>Ecdysozoa</taxon>
        <taxon>Nematoda</taxon>
        <taxon>Chromadorea</taxon>
        <taxon>Rhabditida</taxon>
        <taxon>Spirurina</taxon>
        <taxon>Spiruromorpha</taxon>
        <taxon>Filarioidea</taxon>
        <taxon>Onchocercidae</taxon>
        <taxon>Wuchereria</taxon>
    </lineage>
</organism>
<evidence type="ECO:0000256" key="4">
    <source>
        <dbReference type="RuleBase" id="RU000682"/>
    </source>
</evidence>
<evidence type="ECO:0000256" key="1">
    <source>
        <dbReference type="ARBA" id="ARBA00004123"/>
    </source>
</evidence>
<feature type="domain" description="Homeobox" evidence="6">
    <location>
        <begin position="200"/>
        <end position="260"/>
    </location>
</feature>
<dbReference type="GO" id="GO:0000977">
    <property type="term" value="F:RNA polymerase II transcription regulatory region sequence-specific DNA binding"/>
    <property type="evidence" value="ECO:0007669"/>
    <property type="project" value="TreeGrafter"/>
</dbReference>
<proteinExistence type="inferred from homology"/>
<dbReference type="GO" id="GO:0006357">
    <property type="term" value="P:regulation of transcription by RNA polymerase II"/>
    <property type="evidence" value="ECO:0007669"/>
    <property type="project" value="TreeGrafter"/>
</dbReference>
<dbReference type="Pfam" id="PF00046">
    <property type="entry name" value="Homeodomain"/>
    <property type="match status" value="1"/>
</dbReference>
<dbReference type="GO" id="GO:0030154">
    <property type="term" value="P:cell differentiation"/>
    <property type="evidence" value="ECO:0007669"/>
    <property type="project" value="TreeGrafter"/>
</dbReference>
<evidence type="ECO:0000259" key="6">
    <source>
        <dbReference type="PROSITE" id="PS50071"/>
    </source>
</evidence>
<dbReference type="WBParaSite" id="maker-PairedContig_4502-snap-gene-0.14-mRNA-1">
    <property type="protein sequence ID" value="maker-PairedContig_4502-snap-gene-0.14-mRNA-1"/>
    <property type="gene ID" value="maker-PairedContig_4502-snap-gene-0.14"/>
</dbReference>
<dbReference type="GO" id="GO:0005634">
    <property type="term" value="C:nucleus"/>
    <property type="evidence" value="ECO:0007669"/>
    <property type="project" value="UniProtKB-SubCell"/>
</dbReference>
<dbReference type="STRING" id="6293.A0A1I8ESB9"/>
<dbReference type="PANTHER" id="PTHR24332:SF9">
    <property type="entry name" value="HOMEOTIC PROTEIN CAUDAL"/>
    <property type="match status" value="1"/>
</dbReference>
<keyword evidence="5" id="KW-0472">Membrane</keyword>
<dbReference type="SMART" id="SM00389">
    <property type="entry name" value="HOX"/>
    <property type="match status" value="1"/>
</dbReference>
<name>A0A1I8ESB9_WUCBA</name>
<dbReference type="GO" id="GO:0003700">
    <property type="term" value="F:DNA-binding transcription factor activity"/>
    <property type="evidence" value="ECO:0007669"/>
    <property type="project" value="TreeGrafter"/>
</dbReference>
<evidence type="ECO:0000313" key="7">
    <source>
        <dbReference type="WBParaSite" id="maker-PairedContig_4502-snap-gene-0.14-mRNA-1"/>
    </source>
</evidence>
<dbReference type="SUPFAM" id="SSF46689">
    <property type="entry name" value="Homeodomain-like"/>
    <property type="match status" value="1"/>
</dbReference>
<keyword evidence="5" id="KW-0812">Transmembrane</keyword>
<feature type="transmembrane region" description="Helical" evidence="5">
    <location>
        <begin position="319"/>
        <end position="336"/>
    </location>
</feature>